<evidence type="ECO:0000313" key="2">
    <source>
        <dbReference type="Proteomes" id="UP000678499"/>
    </source>
</evidence>
<dbReference type="EMBL" id="OA894845">
    <property type="protein sequence ID" value="CAD7285240.1"/>
    <property type="molecule type" value="Genomic_DNA"/>
</dbReference>
<dbReference type="EMBL" id="CAJPEX010012808">
    <property type="protein sequence ID" value="CAG0925392.1"/>
    <property type="molecule type" value="Genomic_DNA"/>
</dbReference>
<dbReference type="AlphaFoldDB" id="A0A7R9GL71"/>
<organism evidence="1">
    <name type="scientific">Notodromas monacha</name>
    <dbReference type="NCBI Taxonomy" id="399045"/>
    <lineage>
        <taxon>Eukaryota</taxon>
        <taxon>Metazoa</taxon>
        <taxon>Ecdysozoa</taxon>
        <taxon>Arthropoda</taxon>
        <taxon>Crustacea</taxon>
        <taxon>Oligostraca</taxon>
        <taxon>Ostracoda</taxon>
        <taxon>Podocopa</taxon>
        <taxon>Podocopida</taxon>
        <taxon>Cypridocopina</taxon>
        <taxon>Cypridoidea</taxon>
        <taxon>Cyprididae</taxon>
        <taxon>Notodromas</taxon>
    </lineage>
</organism>
<evidence type="ECO:0000313" key="1">
    <source>
        <dbReference type="EMBL" id="CAD7285240.1"/>
    </source>
</evidence>
<dbReference type="Proteomes" id="UP000678499">
    <property type="component" value="Unassembled WGS sequence"/>
</dbReference>
<name>A0A7R9GL71_9CRUS</name>
<reference evidence="1" key="1">
    <citation type="submission" date="2020-11" db="EMBL/GenBank/DDBJ databases">
        <authorList>
            <person name="Tran Van P."/>
        </authorList>
    </citation>
    <scope>NUCLEOTIDE SEQUENCE</scope>
</reference>
<proteinExistence type="predicted"/>
<sequence length="183" mass="20318">MCSGMTANTPFCKPLVGQFMVSHPPAIKRRSVQPPARAVLGLANPQPTEWWSGHPIVGAPKQLGDNNHADSLQNLMSRMVSYHRIFFLQNFSNVRLFGSPNNWVTGPRFGGLWIGKAKDCPGWRLDRPALDGWRAQGVGGMPIMIQIDEKLIIVGIETYGDCQDGIVHGIYLPAHEEFLLQNM</sequence>
<keyword evidence="2" id="KW-1185">Reference proteome</keyword>
<gene>
    <name evidence="1" type="ORF">NMOB1V02_LOCUS12842</name>
</gene>
<accession>A0A7R9GL71</accession>
<protein>
    <submittedName>
        <fullName evidence="1">Uncharacterized protein</fullName>
    </submittedName>
</protein>